<dbReference type="EMBL" id="KZ613961">
    <property type="protein sequence ID" value="PMD31749.1"/>
    <property type="molecule type" value="Genomic_DNA"/>
</dbReference>
<evidence type="ECO:0008006" key="4">
    <source>
        <dbReference type="Google" id="ProtNLM"/>
    </source>
</evidence>
<dbReference type="GO" id="GO:0016491">
    <property type="term" value="F:oxidoreductase activity"/>
    <property type="evidence" value="ECO:0007669"/>
    <property type="project" value="UniProtKB-KW"/>
</dbReference>
<dbReference type="PANTHER" id="PTHR35870:SF1">
    <property type="entry name" value="PROTEIN, PUTATIVE (AFU_ORTHOLOGUE AFUA_5G03330)-RELATED"/>
    <property type="match status" value="1"/>
</dbReference>
<evidence type="ECO:0000313" key="2">
    <source>
        <dbReference type="EMBL" id="PMD31749.1"/>
    </source>
</evidence>
<keyword evidence="3" id="KW-1185">Reference proteome</keyword>
<dbReference type="Pfam" id="PF14027">
    <property type="entry name" value="Questin_oxidase"/>
    <property type="match status" value="1"/>
</dbReference>
<reference evidence="2 3" key="1">
    <citation type="submission" date="2016-04" db="EMBL/GenBank/DDBJ databases">
        <title>A degradative enzymes factory behind the ericoid mycorrhizal symbiosis.</title>
        <authorList>
            <consortium name="DOE Joint Genome Institute"/>
            <person name="Martino E."/>
            <person name="Morin E."/>
            <person name="Grelet G."/>
            <person name="Kuo A."/>
            <person name="Kohler A."/>
            <person name="Daghino S."/>
            <person name="Barry K."/>
            <person name="Choi C."/>
            <person name="Cichocki N."/>
            <person name="Clum A."/>
            <person name="Copeland A."/>
            <person name="Hainaut M."/>
            <person name="Haridas S."/>
            <person name="Labutti K."/>
            <person name="Lindquist E."/>
            <person name="Lipzen A."/>
            <person name="Khouja H.-R."/>
            <person name="Murat C."/>
            <person name="Ohm R."/>
            <person name="Olson A."/>
            <person name="Spatafora J."/>
            <person name="Veneault-Fourrey C."/>
            <person name="Henrissat B."/>
            <person name="Grigoriev I."/>
            <person name="Martin F."/>
            <person name="Perotto S."/>
        </authorList>
    </citation>
    <scope>NUCLEOTIDE SEQUENCE [LARGE SCALE GENOMIC DNA]</scope>
    <source>
        <strain evidence="2 3">F</strain>
    </source>
</reference>
<sequence length="250" mass="28477">MATGKKISLSSGDKGVFHTGRISAESANKASELLQMNHDEYHIYFNEIGLHNHLAHHVLSLFAVGASPHVLQTLFDLNNDLYTDDKLSCSARWEDREKLVDGVLTRATEELIEFGSQWKVAESDLERKTAEMINACFVFTFAAQRPPKRIKLDFYYIHCTNASIFFSSFLRQDWLSTASKIRLLEWKGRMDLAIYASRGCPEILLDELTTYVLRSGGSEVDGWKKVFERAMSYVDSHAIKGQRIRITGEF</sequence>
<organism evidence="2 3">
    <name type="scientific">Hyaloscypha variabilis (strain UAMH 11265 / GT02V1 / F)</name>
    <name type="common">Meliniomyces variabilis</name>
    <dbReference type="NCBI Taxonomy" id="1149755"/>
    <lineage>
        <taxon>Eukaryota</taxon>
        <taxon>Fungi</taxon>
        <taxon>Dikarya</taxon>
        <taxon>Ascomycota</taxon>
        <taxon>Pezizomycotina</taxon>
        <taxon>Leotiomycetes</taxon>
        <taxon>Helotiales</taxon>
        <taxon>Hyaloscyphaceae</taxon>
        <taxon>Hyaloscypha</taxon>
        <taxon>Hyaloscypha variabilis</taxon>
    </lineage>
</organism>
<dbReference type="InterPro" id="IPR025337">
    <property type="entry name" value="Questin_oxidase-like"/>
</dbReference>
<gene>
    <name evidence="2" type="ORF">L207DRAFT_572532</name>
</gene>
<dbReference type="Proteomes" id="UP000235786">
    <property type="component" value="Unassembled WGS sequence"/>
</dbReference>
<name>A0A2J6QZT7_HYAVF</name>
<evidence type="ECO:0000256" key="1">
    <source>
        <dbReference type="ARBA" id="ARBA00023002"/>
    </source>
</evidence>
<dbReference type="OrthoDB" id="10004862at2759"/>
<accession>A0A2J6QZT7</accession>
<dbReference type="AlphaFoldDB" id="A0A2J6QZT7"/>
<proteinExistence type="predicted"/>
<protein>
    <recommendedName>
        <fullName evidence="4">HypA-like protein</fullName>
    </recommendedName>
</protein>
<dbReference type="STRING" id="1149755.A0A2J6QZT7"/>
<dbReference type="PANTHER" id="PTHR35870">
    <property type="entry name" value="PROTEIN, PUTATIVE (AFU_ORTHOLOGUE AFUA_5G03330)-RELATED"/>
    <property type="match status" value="1"/>
</dbReference>
<keyword evidence="1" id="KW-0560">Oxidoreductase</keyword>
<evidence type="ECO:0000313" key="3">
    <source>
        <dbReference type="Proteomes" id="UP000235786"/>
    </source>
</evidence>